<evidence type="ECO:0000313" key="4">
    <source>
        <dbReference type="Proteomes" id="UP000595095"/>
    </source>
</evidence>
<dbReference type="Gene3D" id="3.40.1350.10">
    <property type="match status" value="1"/>
</dbReference>
<dbReference type="HAMAP" id="MF_00048">
    <property type="entry name" value="UPF0102"/>
    <property type="match status" value="1"/>
</dbReference>
<sequence>MSRRLGQQAEQQAIAYLQQQGLTLVACNVHSRFGELDIVMRDGVYWVCIEVKARASHQHGHPAEFVNAAKLDKMTKTFVRYLIDQGLNPNHIPQRFDVVTFNNDHLQWFKNIAG</sequence>
<dbReference type="InterPro" id="IPR011856">
    <property type="entry name" value="tRNA_endonuc-like_dom_sf"/>
</dbReference>
<dbReference type="AlphaFoldDB" id="A0A7S9DYB0"/>
<dbReference type="RefSeq" id="WP_195811315.1">
    <property type="nucleotide sequence ID" value="NZ_CP064795.1"/>
</dbReference>
<dbReference type="SUPFAM" id="SSF52980">
    <property type="entry name" value="Restriction endonuclease-like"/>
    <property type="match status" value="1"/>
</dbReference>
<evidence type="ECO:0000256" key="1">
    <source>
        <dbReference type="ARBA" id="ARBA00006738"/>
    </source>
</evidence>
<dbReference type="EMBL" id="CP064795">
    <property type="protein sequence ID" value="QPG06238.1"/>
    <property type="molecule type" value="Genomic_DNA"/>
</dbReference>
<organism evidence="3 4">
    <name type="scientific">Salinimonas marina</name>
    <dbReference type="NCBI Taxonomy" id="2785918"/>
    <lineage>
        <taxon>Bacteria</taxon>
        <taxon>Pseudomonadati</taxon>
        <taxon>Pseudomonadota</taxon>
        <taxon>Gammaproteobacteria</taxon>
        <taxon>Alteromonadales</taxon>
        <taxon>Alteromonadaceae</taxon>
        <taxon>Alteromonas/Salinimonas group</taxon>
        <taxon>Salinimonas</taxon>
    </lineage>
</organism>
<dbReference type="KEGG" id="smaa:IT774_03250"/>
<dbReference type="Proteomes" id="UP000595095">
    <property type="component" value="Chromosome"/>
</dbReference>
<reference evidence="3 4" key="1">
    <citation type="submission" date="2020-11" db="EMBL/GenBank/DDBJ databases">
        <title>Complete genome sequence for Salinimonas sp. strain G2-b.</title>
        <authorList>
            <person name="Park S.-J."/>
        </authorList>
    </citation>
    <scope>NUCLEOTIDE SEQUENCE [LARGE SCALE GENOMIC DNA]</scope>
    <source>
        <strain evidence="3 4">G2-b</strain>
    </source>
</reference>
<accession>A0A7S9DYB0</accession>
<evidence type="ECO:0000313" key="3">
    <source>
        <dbReference type="EMBL" id="QPG06238.1"/>
    </source>
</evidence>
<dbReference type="InterPro" id="IPR003509">
    <property type="entry name" value="UPF0102_YraN-like"/>
</dbReference>
<protein>
    <recommendedName>
        <fullName evidence="2">UPF0102 protein IT774_03250</fullName>
    </recommendedName>
</protein>
<dbReference type="GO" id="GO:0003676">
    <property type="term" value="F:nucleic acid binding"/>
    <property type="evidence" value="ECO:0007669"/>
    <property type="project" value="InterPro"/>
</dbReference>
<dbReference type="Pfam" id="PF02021">
    <property type="entry name" value="UPF0102"/>
    <property type="match status" value="1"/>
</dbReference>
<dbReference type="PANTHER" id="PTHR34039">
    <property type="entry name" value="UPF0102 PROTEIN YRAN"/>
    <property type="match status" value="1"/>
</dbReference>
<proteinExistence type="inferred from homology"/>
<name>A0A7S9DYB0_9ALTE</name>
<gene>
    <name evidence="3" type="ORF">IT774_03250</name>
</gene>
<dbReference type="NCBIfam" id="NF009150">
    <property type="entry name" value="PRK12497.1-3"/>
    <property type="match status" value="1"/>
</dbReference>
<dbReference type="PANTHER" id="PTHR34039:SF1">
    <property type="entry name" value="UPF0102 PROTEIN YRAN"/>
    <property type="match status" value="1"/>
</dbReference>
<dbReference type="NCBIfam" id="TIGR00252">
    <property type="entry name" value="YraN family protein"/>
    <property type="match status" value="1"/>
</dbReference>
<dbReference type="InterPro" id="IPR011335">
    <property type="entry name" value="Restrct_endonuc-II-like"/>
</dbReference>
<evidence type="ECO:0000256" key="2">
    <source>
        <dbReference type="HAMAP-Rule" id="MF_00048"/>
    </source>
</evidence>
<comment type="similarity">
    <text evidence="1 2">Belongs to the UPF0102 family.</text>
</comment>
<keyword evidence="4" id="KW-1185">Reference proteome</keyword>
<dbReference type="PROSITE" id="PS51257">
    <property type="entry name" value="PROKAR_LIPOPROTEIN"/>
    <property type="match status" value="1"/>
</dbReference>